<dbReference type="PANTHER" id="PTHR44653">
    <property type="entry name" value="DNAJ HOMOLOG SUBFAMILY C MEMBER 1"/>
    <property type="match status" value="1"/>
</dbReference>
<dbReference type="InterPro" id="IPR052606">
    <property type="entry name" value="DnaJ_domain_protein"/>
</dbReference>
<feature type="transmembrane region" description="Helical" evidence="7">
    <location>
        <begin position="223"/>
        <end position="252"/>
    </location>
</feature>
<accession>A0A4T0B1V8</accession>
<dbReference type="PANTHER" id="PTHR44653:SF2">
    <property type="entry name" value="DNAJ HOMOLOG SUBFAMILY C MEMBER 1"/>
    <property type="match status" value="1"/>
</dbReference>
<evidence type="ECO:0000256" key="7">
    <source>
        <dbReference type="SAM" id="Phobius"/>
    </source>
</evidence>
<feature type="compositionally biased region" description="Acidic residues" evidence="6">
    <location>
        <begin position="602"/>
        <end position="615"/>
    </location>
</feature>
<reference evidence="9 10" key="1">
    <citation type="submission" date="2018-10" db="EMBL/GenBank/DDBJ databases">
        <title>Fifty Aureobasidium pullulans genomes reveal a recombining polyextremotolerant generalist.</title>
        <authorList>
            <person name="Gostincar C."/>
            <person name="Turk M."/>
            <person name="Zajc J."/>
            <person name="Gunde-Cimerman N."/>
        </authorList>
    </citation>
    <scope>NUCLEOTIDE SEQUENCE [LARGE SCALE GENOMIC DNA]</scope>
    <source>
        <strain evidence="9 10">EXF-3380</strain>
    </source>
</reference>
<protein>
    <recommendedName>
        <fullName evidence="8">J domain-containing protein</fullName>
    </recommendedName>
</protein>
<keyword evidence="3 7" id="KW-1133">Transmembrane helix</keyword>
<keyword evidence="4 7" id="KW-0472">Membrane</keyword>
<dbReference type="SUPFAM" id="SSF46565">
    <property type="entry name" value="Chaperone J-domain"/>
    <property type="match status" value="1"/>
</dbReference>
<evidence type="ECO:0000256" key="6">
    <source>
        <dbReference type="SAM" id="MobiDB-lite"/>
    </source>
</evidence>
<feature type="region of interest" description="Disordered" evidence="6">
    <location>
        <begin position="602"/>
        <end position="646"/>
    </location>
</feature>
<dbReference type="PROSITE" id="PS50076">
    <property type="entry name" value="DNAJ_2"/>
    <property type="match status" value="1"/>
</dbReference>
<dbReference type="EMBL" id="QZBU01003395">
    <property type="protein sequence ID" value="TIA27631.1"/>
    <property type="molecule type" value="Genomic_DNA"/>
</dbReference>
<sequence>QCLDQDEKLYDANALAIDALLESPNHLDGLEAFLSKLVSGLSRIVIILDGIDECSNKEMKTTLKSLRKLVLQKTSGLKLYLAGDERITDLIASSLNPTHGMNTGCLEARIDLQALVRQLVATKRQDEDLVIGDDHLHQEIVDVLCTASQGMLLWIMFQLEELCSRKTDESIRTALKNLPKDLFETYNRLLTRIVEEGNMNLCKKVFRTSAALAAPSHFFAARYILITIATMARILGSVLLLVLCLVALVSAWSPEDHEIFRLQDEVAQHEGSNVTFYSFLGVKPFASIEDVNVAYKKKARVLHPDKARQRFIATYDTAPPVQKAKKGEKPTVHVHKNKKPTQKEINAFGKEASARFARLGIVTNILRGPERQRYDHFLRNGFPKWRGTGYYYQRFRPGFTTVMLSLFVFIGGGVHYVVLYMNYIKHRDFVDRYIRHARRAAWGDDIQGIANIGNSAPAPVVEPQAEEEPQAMNWNRKEKRAAERESKRAAKQPKSKRAAVVEQAKNSGVSTPVEAELTSGGPVGAKKRTQAENGKILIVDSVGNVFLEERTEEGELHEYLLDVNEIQKPTFNDTWLVRGPIMLYNKSLGTVLGKKTSEAEMEELLEGTEESEGVDEATATLKSAAQPNANPSSDCTTTADDAHTSS</sequence>
<feature type="region of interest" description="Disordered" evidence="6">
    <location>
        <begin position="460"/>
        <end position="526"/>
    </location>
</feature>
<evidence type="ECO:0000256" key="3">
    <source>
        <dbReference type="ARBA" id="ARBA00022989"/>
    </source>
</evidence>
<evidence type="ECO:0000313" key="10">
    <source>
        <dbReference type="Proteomes" id="UP000304947"/>
    </source>
</evidence>
<organism evidence="9 10">
    <name type="scientific">Aureobasidium pullulans</name>
    <name type="common">Black yeast</name>
    <name type="synonym">Pullularia pullulans</name>
    <dbReference type="NCBI Taxonomy" id="5580"/>
    <lineage>
        <taxon>Eukaryota</taxon>
        <taxon>Fungi</taxon>
        <taxon>Dikarya</taxon>
        <taxon>Ascomycota</taxon>
        <taxon>Pezizomycotina</taxon>
        <taxon>Dothideomycetes</taxon>
        <taxon>Dothideomycetidae</taxon>
        <taxon>Dothideales</taxon>
        <taxon>Saccotheciaceae</taxon>
        <taxon>Aureobasidium</taxon>
    </lineage>
</organism>
<gene>
    <name evidence="9" type="ORF">D6C83_07677</name>
</gene>
<evidence type="ECO:0000256" key="4">
    <source>
        <dbReference type="ARBA" id="ARBA00023136"/>
    </source>
</evidence>
<evidence type="ECO:0000256" key="2">
    <source>
        <dbReference type="ARBA" id="ARBA00022729"/>
    </source>
</evidence>
<evidence type="ECO:0000259" key="8">
    <source>
        <dbReference type="PROSITE" id="PS50076"/>
    </source>
</evidence>
<dbReference type="InterPro" id="IPR001623">
    <property type="entry name" value="DnaJ_domain"/>
</dbReference>
<dbReference type="Proteomes" id="UP000304947">
    <property type="component" value="Unassembled WGS sequence"/>
</dbReference>
<comment type="caution">
    <text evidence="9">The sequence shown here is derived from an EMBL/GenBank/DDBJ whole genome shotgun (WGS) entry which is preliminary data.</text>
</comment>
<feature type="compositionally biased region" description="Polar residues" evidence="6">
    <location>
        <begin position="620"/>
        <end position="639"/>
    </location>
</feature>
<dbReference type="InterPro" id="IPR036869">
    <property type="entry name" value="J_dom_sf"/>
</dbReference>
<evidence type="ECO:0000256" key="5">
    <source>
        <dbReference type="ARBA" id="ARBA00037847"/>
    </source>
</evidence>
<name>A0A4T0B1V8_AURPU</name>
<proteinExistence type="predicted"/>
<evidence type="ECO:0000256" key="1">
    <source>
        <dbReference type="ARBA" id="ARBA00022692"/>
    </source>
</evidence>
<dbReference type="AlphaFoldDB" id="A0A4T0B1V8"/>
<dbReference type="Gene3D" id="1.10.287.110">
    <property type="entry name" value="DnaJ domain"/>
    <property type="match status" value="1"/>
</dbReference>
<dbReference type="PRINTS" id="PR00625">
    <property type="entry name" value="JDOMAIN"/>
</dbReference>
<comment type="subcellular location">
    <subcellularLocation>
        <location evidence="5">Endomembrane system</location>
        <topology evidence="5">Single-pass membrane protein</topology>
    </subcellularLocation>
</comment>
<keyword evidence="2" id="KW-0732">Signal</keyword>
<feature type="domain" description="J" evidence="8">
    <location>
        <begin position="275"/>
        <end position="378"/>
    </location>
</feature>
<dbReference type="CDD" id="cd06257">
    <property type="entry name" value="DnaJ"/>
    <property type="match status" value="1"/>
</dbReference>
<feature type="non-terminal residue" evidence="9">
    <location>
        <position position="1"/>
    </location>
</feature>
<evidence type="ECO:0000313" key="9">
    <source>
        <dbReference type="EMBL" id="TIA27631.1"/>
    </source>
</evidence>
<keyword evidence="1 7" id="KW-0812">Transmembrane</keyword>
<dbReference type="GO" id="GO:0012505">
    <property type="term" value="C:endomembrane system"/>
    <property type="evidence" value="ECO:0007669"/>
    <property type="project" value="UniProtKB-SubCell"/>
</dbReference>
<feature type="transmembrane region" description="Helical" evidence="7">
    <location>
        <begin position="402"/>
        <end position="423"/>
    </location>
</feature>